<dbReference type="Pfam" id="PF12796">
    <property type="entry name" value="Ank_2"/>
    <property type="match status" value="1"/>
</dbReference>
<evidence type="ECO:0000256" key="4">
    <source>
        <dbReference type="SAM" id="MobiDB-lite"/>
    </source>
</evidence>
<dbReference type="SMART" id="SM00248">
    <property type="entry name" value="ANK"/>
    <property type="match status" value="4"/>
</dbReference>
<dbReference type="InterPro" id="IPR036770">
    <property type="entry name" value="Ankyrin_rpt-contain_sf"/>
</dbReference>
<evidence type="ECO:0000256" key="3">
    <source>
        <dbReference type="PROSITE-ProRule" id="PRU00023"/>
    </source>
</evidence>
<dbReference type="Proteomes" id="UP000479190">
    <property type="component" value="Unassembled WGS sequence"/>
</dbReference>
<dbReference type="PANTHER" id="PTHR24123">
    <property type="entry name" value="ANKYRIN REPEAT-CONTAINING"/>
    <property type="match status" value="1"/>
</dbReference>
<name>A0A6H5IUW7_9HYME</name>
<keyword evidence="2 3" id="KW-0040">ANK repeat</keyword>
<feature type="repeat" description="ANK" evidence="3">
    <location>
        <begin position="140"/>
        <end position="172"/>
    </location>
</feature>
<proteinExistence type="predicted"/>
<keyword evidence="1" id="KW-0677">Repeat</keyword>
<feature type="repeat" description="ANK" evidence="3">
    <location>
        <begin position="254"/>
        <end position="286"/>
    </location>
</feature>
<evidence type="ECO:0000313" key="6">
    <source>
        <dbReference type="Proteomes" id="UP000479190"/>
    </source>
</evidence>
<feature type="region of interest" description="Disordered" evidence="4">
    <location>
        <begin position="607"/>
        <end position="641"/>
    </location>
</feature>
<dbReference type="Gene3D" id="1.25.40.20">
    <property type="entry name" value="Ankyrin repeat-containing domain"/>
    <property type="match status" value="1"/>
</dbReference>
<reference evidence="5 6" key="1">
    <citation type="submission" date="2020-02" db="EMBL/GenBank/DDBJ databases">
        <authorList>
            <person name="Ferguson B K."/>
        </authorList>
    </citation>
    <scope>NUCLEOTIDE SEQUENCE [LARGE SCALE GENOMIC DNA]</scope>
</reference>
<dbReference type="OrthoDB" id="6339901at2759"/>
<dbReference type="SUPFAM" id="SSF48403">
    <property type="entry name" value="Ankyrin repeat"/>
    <property type="match status" value="1"/>
</dbReference>
<dbReference type="InterPro" id="IPR002110">
    <property type="entry name" value="Ankyrin_rpt"/>
</dbReference>
<dbReference type="EMBL" id="CADCXV010000917">
    <property type="protein sequence ID" value="CAB0038614.1"/>
    <property type="molecule type" value="Genomic_DNA"/>
</dbReference>
<dbReference type="Pfam" id="PF00023">
    <property type="entry name" value="Ank"/>
    <property type="match status" value="1"/>
</dbReference>
<protein>
    <submittedName>
        <fullName evidence="5">Uncharacterized protein</fullName>
    </submittedName>
</protein>
<keyword evidence="6" id="KW-1185">Reference proteome</keyword>
<sequence>MAEENHEHHTTVQEIKDKLTLVKPGEDRCWELWDLMDLHEGRDDMHPLLLEVMNDTILFPSAADTNMLVQMALRHDNAIMRGWFLRHPKPHRIIFKDGRSALHFLAALLDKCRSYKVRWRTVNLMRYLVKRARKNYSDAHGYTVFHGACAAGHFRTVERFVKRGLDVNLDTWKCSPLHVAVQYRHAAIVKILLENGADPMRLDDERATPLHALARPCLCETGSGYLFCSHRKPIDEIVDALVKKGAQVEARDRHGDTPLQVAVACFDSGLVETLLARGASVDSLSRDKMFAPNFTWIQLQNYAVTLDIVEVVRLLQSAGYTMDYDARLKMLKCWMKAGGDSINYFIPIGTGEMLKVTYWEIINHLYIREKLGLFILQEDVDYLRKQIKKLKKAIPREDSYYEPFPELLEQWEIQVAKLNAIKVKGDISLYQICRMNYDEGYSILKNMKNWRLPSLDHHTDGRVLLIVKRHLANILIRPHLELFVADLFMSDRCKLNFPYTVCRNVAEKMDLEELFLRLWYEMDANDRAEIPESSCDEYEAKDDQTMIATHYLILLWIFLNIRKGLSRTLSVWLSRASEPYSRSGMCAFLSERGALQGIRIATGEGASASARPRLRRADPAQSQYAANHRQHPSARERSRTWTHSDRIITRAVSATWCAVCKHSSKVRAPLNPRIRYLSTRVNNFITGYSRDH</sequence>
<dbReference type="PANTHER" id="PTHR24123:SF33">
    <property type="entry name" value="PROTEIN HOS4"/>
    <property type="match status" value="1"/>
</dbReference>
<dbReference type="AlphaFoldDB" id="A0A6H5IUW7"/>
<evidence type="ECO:0000313" key="5">
    <source>
        <dbReference type="EMBL" id="CAB0038614.1"/>
    </source>
</evidence>
<evidence type="ECO:0000256" key="1">
    <source>
        <dbReference type="ARBA" id="ARBA00022737"/>
    </source>
</evidence>
<accession>A0A6H5IUW7</accession>
<dbReference type="InterPro" id="IPR051165">
    <property type="entry name" value="Multifunctional_ANK_Repeat"/>
</dbReference>
<dbReference type="PROSITE" id="PS50088">
    <property type="entry name" value="ANK_REPEAT"/>
    <property type="match status" value="3"/>
</dbReference>
<organism evidence="5 6">
    <name type="scientific">Trichogramma brassicae</name>
    <dbReference type="NCBI Taxonomy" id="86971"/>
    <lineage>
        <taxon>Eukaryota</taxon>
        <taxon>Metazoa</taxon>
        <taxon>Ecdysozoa</taxon>
        <taxon>Arthropoda</taxon>
        <taxon>Hexapoda</taxon>
        <taxon>Insecta</taxon>
        <taxon>Pterygota</taxon>
        <taxon>Neoptera</taxon>
        <taxon>Endopterygota</taxon>
        <taxon>Hymenoptera</taxon>
        <taxon>Apocrita</taxon>
        <taxon>Proctotrupomorpha</taxon>
        <taxon>Chalcidoidea</taxon>
        <taxon>Trichogrammatidae</taxon>
        <taxon>Trichogramma</taxon>
    </lineage>
</organism>
<gene>
    <name evidence="5" type="ORF">TBRA_LOCUS10389</name>
</gene>
<evidence type="ECO:0000256" key="2">
    <source>
        <dbReference type="ARBA" id="ARBA00023043"/>
    </source>
</evidence>
<feature type="repeat" description="ANK" evidence="3">
    <location>
        <begin position="175"/>
        <end position="204"/>
    </location>
</feature>
<dbReference type="PROSITE" id="PS50297">
    <property type="entry name" value="ANK_REP_REGION"/>
    <property type="match status" value="3"/>
</dbReference>